<accession>A0A5K3F9K7</accession>
<feature type="region of interest" description="Disordered" evidence="6">
    <location>
        <begin position="2419"/>
        <end position="2440"/>
    </location>
</feature>
<sequence>MQNRLKMVNKRRTLKVGSSISKPDAQPVSSHCQRNILRLVLSNPNATQRDIDLLDLESSLISTPELPILTVDAFQINRCRQSDSPLPAASKSSSIHLPRFGTRTSGDKAIQHYVYIPHKHSCSSRHPTPHEESTIPERPDTKTEIAQEAKREASVLQQINKLAKQGLWSASRLPKVLEPERGVSHWDYLLDEVRWMAVDFREERKWKRDVARKLAYAARMYCLLKAEISRQEAEALDEMRRKGAALIAAMVRDWWSGISDSLDSMSLLAKHRQWHLTQHQNRTILAHLTDTFPNWVSGAISRSPPRKSLPPPVCITDAALEELDKDWLPPVANQSSSSSTSSSSFDSLVDLGHTNSKSRHYSWDNFAWGLQSRSVPAVPRSPPSPHDGQASTDSSVSSSLDTDKEDLAMLIAESELPLDEVLEPYISKGWKRQMKAHELPDSDCNEVEKDMCSSDTESAYQSTVNSLRHDATLPLRQLLPPGYQPISASAVNGGEPSLARRRQSVRRVGRPPLVNGGSPVAMTDEVAEDSEEREDEDTPDTDAGLVESSEDADDVSESGVSEASSLPTPLPEAMSPGELARRARGIAHWKTNPLQAATSKRLVQTHLPAFGPTCRVPFLPTQTLYSAVSWLSAAYAQRIPSGLVSFSPASADAELALAVHLGQLAVQTGGGGGDWGPHLVVCPRVLLSAWRARLSAVCPGLRTVCVVRESRGGTGRRLKRGLARGRVHICLTTYAALNSRPSRFCGVPWHVVILDQAQHLVATPGDPALMTRPPRDAGSASEQSSVVGGATAADDGVQGSASGLFDGDFHPPEMVAFLVHRLLQPVRQRVCIFAADLCAARTPHLKSLFALLTCSLEVDAAVREASLIKSEPGLPFIRNEVVRVLEPFLFRFEEDDDFECFVKEQTVSNSLTEQQRALHDQILTDKTCERAVKSGHLTDLLTCVSAGASVCVHPWLLCSPDEVQSMALWLAEDHKPSPAPLVTSLLHFDTPSAVLSAVRELRSDETSPLPLLQTSLGAPAHIRRRLVELLPSSEQLRRAFTPHSPPKRQAGVAIGSSPCSAKKPRIETAVPITKVGAPEPVCGLPFITRELFDALLLEESAKLAALGGVREVSEKQQTIAQSKTLPPSTGGTSTSAKPSAEASVEPISAIPSIDVKTRIHQLERQSQLARLNLEGYADWCSSATMSFIQSASRVQSLLLSGHPSSFSPLPFSTTASSLCSVVQNQYIKLPPSSSHFGVLCTRDGAIGFPPQLDDDDDALPSSLDDVSDRLYPLLPSSRWLSPHTLPRRLPQFLASSNKIQKLRSLLCRFVRSKPGKSKTRPRLILLITHRSTLLDLLESWLPGDPYLSSLACLRFPIDYLEPHDNGFWLDWVNAWPGGSRGPLLVLMHARSPSLSLAGLRAGPDTRVIVCDADWRTDVVDNLKLKFRCWSINGLVDFPPKTLPPLPPLRVYRLVTEAETGDSIEARLVDSPAVRLLPDSVFTTSSPASAAANSATSRRRPQPHSRVQPNIVQELVSCLRRRALWRKQGVTTRGPPLAPSESDLDEMTADDESDTASLFHNREPLDEALLNQVLEMYESPRDTQAWCSGLAESVSISTEIHACQLTHLEAPSATSNYQDPLQHTLDGCDLLTGGIQQPTASLEAWELNQAGWMEAFEAFESLTSDTDGLFFLPSEGAPVSEDNEPSPLPLFDVADLAVWSPLGLEEVLRSVEPTYPSTMPTLNANRVPIAASCTWGYESEPIPESDLPPLALTGPHFDPSNAAAAASAGAAAAASSSTTSQSGSSAVSTKTSTMSYMLKRSAAAALSARNSLDSASVGAVGGGPMKKRKLTGAAAMAARRAANAKAAAAAAAAARAAHLEGVDAAGGGSGTLDQFDHLSTASTVAGATTTAAAAAASAIVAAPTNTVVVAISPTHKVSVPRPFCARDFRLVAGVVGMATHSGGFNPAARIRRVASSARGGGVMAALNNPLVLSKYALPSAKQPSLASHRHNLHAAVSGLVSFKFGGASTLGHHQSASSAGCFNEGKPPDWSPYEEAGLLQCTTKLQNITISAFPHHQSSSADNLASAGSPPPQHAAPNFRLAEFFVNNFFPIRSYRSSRQCLLTYYRILSALNASAAAAASASSSSSTSALLDSASPAASNVDLLSSDDDKTDSTHPTYHHQHQAASSIVGRKVKNKLKSSLSASLLPTASSNLLGLNSTPTNKDDSGSLLGSPTNRLKGYHFYLYLQSLLCATDTAPIKLPSTPVTAGAAPDNQVVGLLRKCIREAIAAPPPHSLHHAHHRGTFGGASTGGGGGVGSASATTTAAMLMRAAAAAAAASTAPNSAASSAPGGTAFIQKNPSHIAALQEHNIIPDTLITPAMVIKNKEEREARQRAEAAAAAASAAASSSNAPSAASIAVASASATATSAASSSVVPTARVHTSTSAGHHHPTIVAISGTGGGSLQRSTNLLPFSTATSAFGGVSGGPGATGAPTVFRYTTPSRQVAGGGGGGSPSTGILRRVGSVTSQLQTAGSVGGGGGGGQQIFAVTATSCTGDTTSTAQRLVAAGPGVTVVCSGSHALSSNPTLVRRGVTLTATGGGAGGVSFTGSASQQSTGGGVTVLAAATGARPGSVLYQTPSGSPGTSTGTATGITLLATGSQGLQQIIRPRQTLCGATTFPAQKFVRTLPANAGTVIGAAGSGGGGGGGGGGATIVHHAQQRKDHHATAVFAQRHLTTHPARGSALEFAQRGGVISDPQLLSRIHSVSARSSSTAAAAATVSSPRRPPAPVLKQHPNPTQQQQQQNNKQ</sequence>
<feature type="region of interest" description="Disordered" evidence="6">
    <location>
        <begin position="2745"/>
        <end position="2786"/>
    </location>
</feature>
<dbReference type="PANTHER" id="PTHR45685">
    <property type="entry name" value="HELICASE SRCAP-RELATED"/>
    <property type="match status" value="1"/>
</dbReference>
<dbReference type="PROSITE" id="PS51204">
    <property type="entry name" value="HSA"/>
    <property type="match status" value="1"/>
</dbReference>
<keyword evidence="5" id="KW-0238">DNA-binding</keyword>
<feature type="compositionally biased region" description="Low complexity" evidence="6">
    <location>
        <begin position="2768"/>
        <end position="2786"/>
    </location>
</feature>
<feature type="compositionally biased region" description="Low complexity" evidence="6">
    <location>
        <begin position="391"/>
        <end position="400"/>
    </location>
</feature>
<dbReference type="GO" id="GO:0006338">
    <property type="term" value="P:chromatin remodeling"/>
    <property type="evidence" value="ECO:0007669"/>
    <property type="project" value="TreeGrafter"/>
</dbReference>
<feature type="compositionally biased region" description="Acidic residues" evidence="6">
    <location>
        <begin position="525"/>
        <end position="540"/>
    </location>
</feature>
<dbReference type="Pfam" id="PF00176">
    <property type="entry name" value="SNF2-rel_dom"/>
    <property type="match status" value="1"/>
</dbReference>
<dbReference type="InterPro" id="IPR050520">
    <property type="entry name" value="INO80/SWR1_helicase"/>
</dbReference>
<dbReference type="PANTHER" id="PTHR45685:SF1">
    <property type="entry name" value="HELICASE SRCAP"/>
    <property type="match status" value="1"/>
</dbReference>
<dbReference type="Gene3D" id="3.40.50.10810">
    <property type="entry name" value="Tandem AAA-ATPase domain"/>
    <property type="match status" value="1"/>
</dbReference>
<keyword evidence="2" id="KW-0547">Nucleotide-binding</keyword>
<dbReference type="WBParaSite" id="MCU_006632-RA">
    <property type="protein sequence ID" value="MCU_006632-RA"/>
    <property type="gene ID" value="MCU_006632"/>
</dbReference>
<keyword evidence="3" id="KW-0378">Hydrolase</keyword>
<evidence type="ECO:0000256" key="2">
    <source>
        <dbReference type="ARBA" id="ARBA00022741"/>
    </source>
</evidence>
<evidence type="ECO:0000256" key="1">
    <source>
        <dbReference type="ARBA" id="ARBA00004123"/>
    </source>
</evidence>
<protein>
    <submittedName>
        <fullName evidence="8">HSA domain-containing protein</fullName>
    </submittedName>
</protein>
<feature type="region of interest" description="Disordered" evidence="6">
    <location>
        <begin position="486"/>
        <end position="576"/>
    </location>
</feature>
<feature type="compositionally biased region" description="Low complexity" evidence="6">
    <location>
        <begin position="1122"/>
        <end position="1140"/>
    </location>
</feature>
<feature type="domain" description="HSA" evidence="7">
    <location>
        <begin position="173"/>
        <end position="246"/>
    </location>
</feature>
<evidence type="ECO:0000259" key="7">
    <source>
        <dbReference type="PROSITE" id="PS51204"/>
    </source>
</evidence>
<evidence type="ECO:0000256" key="4">
    <source>
        <dbReference type="ARBA" id="ARBA00022840"/>
    </source>
</evidence>
<reference evidence="8" key="1">
    <citation type="submission" date="2019-11" db="UniProtKB">
        <authorList>
            <consortium name="WormBaseParasite"/>
        </authorList>
    </citation>
    <scope>IDENTIFICATION</scope>
</reference>
<dbReference type="GO" id="GO:0005524">
    <property type="term" value="F:ATP binding"/>
    <property type="evidence" value="ECO:0007669"/>
    <property type="project" value="UniProtKB-KW"/>
</dbReference>
<feature type="region of interest" description="Disordered" evidence="6">
    <location>
        <begin position="374"/>
        <end position="401"/>
    </location>
</feature>
<dbReference type="Pfam" id="PF07529">
    <property type="entry name" value="HSA"/>
    <property type="match status" value="1"/>
</dbReference>
<dbReference type="InterPro" id="IPR014012">
    <property type="entry name" value="HSA_dom"/>
</dbReference>
<dbReference type="InterPro" id="IPR027417">
    <property type="entry name" value="P-loop_NTPase"/>
</dbReference>
<feature type="compositionally biased region" description="Low complexity" evidence="6">
    <location>
        <begin position="2745"/>
        <end position="2761"/>
    </location>
</feature>
<feature type="region of interest" description="Disordered" evidence="6">
    <location>
        <begin position="120"/>
        <end position="144"/>
    </location>
</feature>
<feature type="region of interest" description="Disordered" evidence="6">
    <location>
        <begin position="1484"/>
        <end position="1506"/>
    </location>
</feature>
<proteinExistence type="predicted"/>
<dbReference type="GO" id="GO:0042393">
    <property type="term" value="F:histone binding"/>
    <property type="evidence" value="ECO:0007669"/>
    <property type="project" value="TreeGrafter"/>
</dbReference>
<dbReference type="GO" id="GO:0003677">
    <property type="term" value="F:DNA binding"/>
    <property type="evidence" value="ECO:0007669"/>
    <property type="project" value="UniProtKB-KW"/>
</dbReference>
<evidence type="ECO:0000313" key="8">
    <source>
        <dbReference type="WBParaSite" id="MCU_006632-RA"/>
    </source>
</evidence>
<dbReference type="GO" id="GO:0000812">
    <property type="term" value="C:Swr1 complex"/>
    <property type="evidence" value="ECO:0007669"/>
    <property type="project" value="TreeGrafter"/>
</dbReference>
<keyword evidence="4" id="KW-0067">ATP-binding</keyword>
<keyword evidence="3" id="KW-0347">Helicase</keyword>
<evidence type="ECO:0000256" key="6">
    <source>
        <dbReference type="SAM" id="MobiDB-lite"/>
    </source>
</evidence>
<organism evidence="8">
    <name type="scientific">Mesocestoides corti</name>
    <name type="common">Flatworm</name>
    <dbReference type="NCBI Taxonomy" id="53468"/>
    <lineage>
        <taxon>Eukaryota</taxon>
        <taxon>Metazoa</taxon>
        <taxon>Spiralia</taxon>
        <taxon>Lophotrochozoa</taxon>
        <taxon>Platyhelminthes</taxon>
        <taxon>Cestoda</taxon>
        <taxon>Eucestoda</taxon>
        <taxon>Cyclophyllidea</taxon>
        <taxon>Mesocestoididae</taxon>
        <taxon>Mesocestoides</taxon>
    </lineage>
</organism>
<feature type="compositionally biased region" description="Low complexity" evidence="6">
    <location>
        <begin position="1484"/>
        <end position="1495"/>
    </location>
</feature>
<feature type="region of interest" description="Disordered" evidence="6">
    <location>
        <begin position="1039"/>
        <end position="1058"/>
    </location>
</feature>
<dbReference type="SMART" id="SM00573">
    <property type="entry name" value="HSA"/>
    <property type="match status" value="1"/>
</dbReference>
<dbReference type="GO" id="GO:0016887">
    <property type="term" value="F:ATP hydrolysis activity"/>
    <property type="evidence" value="ECO:0007669"/>
    <property type="project" value="TreeGrafter"/>
</dbReference>
<feature type="compositionally biased region" description="Basic residues" evidence="6">
    <location>
        <begin position="499"/>
        <end position="509"/>
    </location>
</feature>
<evidence type="ECO:0000256" key="5">
    <source>
        <dbReference type="ARBA" id="ARBA00023125"/>
    </source>
</evidence>
<dbReference type="InterPro" id="IPR000330">
    <property type="entry name" value="SNF2_N"/>
</dbReference>
<dbReference type="GO" id="GO:0004386">
    <property type="term" value="F:helicase activity"/>
    <property type="evidence" value="ECO:0007669"/>
    <property type="project" value="UniProtKB-KW"/>
</dbReference>
<feature type="region of interest" description="Disordered" evidence="6">
    <location>
        <begin position="765"/>
        <end position="792"/>
    </location>
</feature>
<dbReference type="InterPro" id="IPR038718">
    <property type="entry name" value="SNF2-like_sf"/>
</dbReference>
<name>A0A5K3F9K7_MESCO</name>
<feature type="region of interest" description="Disordered" evidence="6">
    <location>
        <begin position="2141"/>
        <end position="2169"/>
    </location>
</feature>
<evidence type="ECO:0000256" key="3">
    <source>
        <dbReference type="ARBA" id="ARBA00022806"/>
    </source>
</evidence>
<comment type="subcellular location">
    <subcellularLocation>
        <location evidence="1">Nucleus</location>
    </subcellularLocation>
</comment>
<feature type="region of interest" description="Disordered" evidence="6">
    <location>
        <begin position="1115"/>
        <end position="1143"/>
    </location>
</feature>
<feature type="compositionally biased region" description="Basic and acidic residues" evidence="6">
    <location>
        <begin position="128"/>
        <end position="144"/>
    </location>
</feature>
<dbReference type="SUPFAM" id="SSF52540">
    <property type="entry name" value="P-loop containing nucleoside triphosphate hydrolases"/>
    <property type="match status" value="1"/>
</dbReference>